<dbReference type="Proteomes" id="UP000239549">
    <property type="component" value="Unassembled WGS sequence"/>
</dbReference>
<evidence type="ECO:0000256" key="2">
    <source>
        <dbReference type="ARBA" id="ARBA00023285"/>
    </source>
</evidence>
<dbReference type="Gene3D" id="1.10.1240.10">
    <property type="entry name" value="Methionine synthase domain"/>
    <property type="match status" value="1"/>
</dbReference>
<dbReference type="SMART" id="SM01018">
    <property type="entry name" value="B12-binding_2"/>
    <property type="match status" value="1"/>
</dbReference>
<keyword evidence="6" id="KW-1185">Reference proteome</keyword>
<keyword evidence="5" id="KW-0489">Methyltransferase</keyword>
<proteinExistence type="predicted"/>
<feature type="domain" description="B12-binding" evidence="3">
    <location>
        <begin position="90"/>
        <end position="218"/>
    </location>
</feature>
<protein>
    <submittedName>
        <fullName evidence="5">5-methyltetrahydrofolate--homocysteine methyltransferase</fullName>
    </submittedName>
</protein>
<dbReference type="SUPFAM" id="SSF52242">
    <property type="entry name" value="Cobalamin (vitamin B12)-binding domain"/>
    <property type="match status" value="1"/>
</dbReference>
<dbReference type="Gene3D" id="3.40.50.280">
    <property type="entry name" value="Cobalamin-binding domain"/>
    <property type="match status" value="1"/>
</dbReference>
<dbReference type="GO" id="GO:0008705">
    <property type="term" value="F:methionine synthase activity"/>
    <property type="evidence" value="ECO:0007669"/>
    <property type="project" value="TreeGrafter"/>
</dbReference>
<dbReference type="GO" id="GO:0046653">
    <property type="term" value="P:tetrahydrofolate metabolic process"/>
    <property type="evidence" value="ECO:0007669"/>
    <property type="project" value="TreeGrafter"/>
</dbReference>
<dbReference type="PROSITE" id="PS51332">
    <property type="entry name" value="B12_BINDING"/>
    <property type="match status" value="1"/>
</dbReference>
<dbReference type="PANTHER" id="PTHR45833:SF1">
    <property type="entry name" value="METHIONINE SYNTHASE"/>
    <property type="match status" value="1"/>
</dbReference>
<name>A0A2L2XHF5_9FIRM</name>
<dbReference type="PANTHER" id="PTHR45833">
    <property type="entry name" value="METHIONINE SYNTHASE"/>
    <property type="match status" value="1"/>
</dbReference>
<dbReference type="AlphaFoldDB" id="A0A2L2XHF5"/>
<dbReference type="OrthoDB" id="9783599at2"/>
<evidence type="ECO:0000313" key="5">
    <source>
        <dbReference type="EMBL" id="GBF33666.1"/>
    </source>
</evidence>
<dbReference type="InterPro" id="IPR036724">
    <property type="entry name" value="Cobalamin-bd_sf"/>
</dbReference>
<comment type="caution">
    <text evidence="5">The sequence shown here is derived from an EMBL/GenBank/DDBJ whole genome shotgun (WGS) entry which is preliminary data.</text>
</comment>
<dbReference type="InterPro" id="IPR003759">
    <property type="entry name" value="Cbl-bd_cap"/>
</dbReference>
<dbReference type="SUPFAM" id="SSF47644">
    <property type="entry name" value="Methionine synthase domain"/>
    <property type="match status" value="1"/>
</dbReference>
<sequence>MENYDFEKLIQAVVDGESEDALELVEDALKRGVSAYEIIDMGLVEGMKIVSDRYDRKQYFVPDLAASAEAMTDALEQLKPLLEVQKEKSKGTVVIGVVQECSQEIGKNIVAAMLSGAGFKVYDLGINVTPRQFVDKAREVMADIVGMGSPMLQTVKYFAETEQLLKQEGLREKIKLLVGGAATNRSTPEKTGTDAWAVDGNEAVKVAESLMEQLRGVQ</sequence>
<keyword evidence="1" id="KW-0479">Metal-binding</keyword>
<reference evidence="6" key="1">
    <citation type="submission" date="2018-02" db="EMBL/GenBank/DDBJ databases">
        <title>Genome sequence of Desulfocucumis palustris strain NAW-5.</title>
        <authorList>
            <person name="Watanabe M."/>
            <person name="Kojima H."/>
            <person name="Fukui M."/>
        </authorList>
    </citation>
    <scope>NUCLEOTIDE SEQUENCE [LARGE SCALE GENOMIC DNA]</scope>
    <source>
        <strain evidence="6">NAW-5</strain>
    </source>
</reference>
<feature type="domain" description="B12-binding N-terminal" evidence="4">
    <location>
        <begin position="1"/>
        <end position="90"/>
    </location>
</feature>
<gene>
    <name evidence="5" type="ORF">DCCM_2772</name>
</gene>
<dbReference type="PROSITE" id="PS51337">
    <property type="entry name" value="B12_BINDING_NTER"/>
    <property type="match status" value="1"/>
</dbReference>
<dbReference type="EMBL" id="BFAV01000112">
    <property type="protein sequence ID" value="GBF33666.1"/>
    <property type="molecule type" value="Genomic_DNA"/>
</dbReference>
<dbReference type="InterPro" id="IPR006158">
    <property type="entry name" value="Cobalamin-bd"/>
</dbReference>
<evidence type="ECO:0000256" key="1">
    <source>
        <dbReference type="ARBA" id="ARBA00022723"/>
    </source>
</evidence>
<dbReference type="GO" id="GO:0032259">
    <property type="term" value="P:methylation"/>
    <property type="evidence" value="ECO:0007669"/>
    <property type="project" value="UniProtKB-KW"/>
</dbReference>
<evidence type="ECO:0000259" key="3">
    <source>
        <dbReference type="PROSITE" id="PS51332"/>
    </source>
</evidence>
<dbReference type="InterPro" id="IPR050554">
    <property type="entry name" value="Met_Synthase/Corrinoid"/>
</dbReference>
<dbReference type="GO" id="GO:0031419">
    <property type="term" value="F:cobalamin binding"/>
    <property type="evidence" value="ECO:0007669"/>
    <property type="project" value="InterPro"/>
</dbReference>
<dbReference type="GO" id="GO:0046872">
    <property type="term" value="F:metal ion binding"/>
    <property type="evidence" value="ECO:0007669"/>
    <property type="project" value="UniProtKB-KW"/>
</dbReference>
<organism evidence="5 6">
    <name type="scientific">Desulfocucumis palustris</name>
    <dbReference type="NCBI Taxonomy" id="1898651"/>
    <lineage>
        <taxon>Bacteria</taxon>
        <taxon>Bacillati</taxon>
        <taxon>Bacillota</taxon>
        <taxon>Clostridia</taxon>
        <taxon>Eubacteriales</taxon>
        <taxon>Desulfocucumaceae</taxon>
        <taxon>Desulfocucumis</taxon>
    </lineage>
</organism>
<evidence type="ECO:0000259" key="4">
    <source>
        <dbReference type="PROSITE" id="PS51337"/>
    </source>
</evidence>
<dbReference type="GO" id="GO:0005829">
    <property type="term" value="C:cytosol"/>
    <property type="evidence" value="ECO:0007669"/>
    <property type="project" value="TreeGrafter"/>
</dbReference>
<keyword evidence="2" id="KW-0170">Cobalt</keyword>
<accession>A0A2L2XHF5</accession>
<keyword evidence="5" id="KW-0808">Transferase</keyword>
<dbReference type="Pfam" id="PF02310">
    <property type="entry name" value="B12-binding"/>
    <property type="match status" value="1"/>
</dbReference>
<dbReference type="InterPro" id="IPR036594">
    <property type="entry name" value="Meth_synthase_dom"/>
</dbReference>
<dbReference type="RefSeq" id="WP_104372030.1">
    <property type="nucleotide sequence ID" value="NZ_BFAV01000112.1"/>
</dbReference>
<evidence type="ECO:0000313" key="6">
    <source>
        <dbReference type="Proteomes" id="UP000239549"/>
    </source>
</evidence>
<dbReference type="Pfam" id="PF02607">
    <property type="entry name" value="B12-binding_2"/>
    <property type="match status" value="1"/>
</dbReference>
<dbReference type="GO" id="GO:0050667">
    <property type="term" value="P:homocysteine metabolic process"/>
    <property type="evidence" value="ECO:0007669"/>
    <property type="project" value="TreeGrafter"/>
</dbReference>